<dbReference type="EMBL" id="JAPDVH010000001">
    <property type="protein sequence ID" value="MCW4155544.1"/>
    <property type="molecule type" value="Genomic_DNA"/>
</dbReference>
<evidence type="ECO:0000256" key="2">
    <source>
        <dbReference type="HAMAP-Rule" id="MF_01477"/>
    </source>
</evidence>
<organism evidence="3 4">
    <name type="scientific">Segatella copri</name>
    <dbReference type="NCBI Taxonomy" id="165179"/>
    <lineage>
        <taxon>Bacteria</taxon>
        <taxon>Pseudomonadati</taxon>
        <taxon>Bacteroidota</taxon>
        <taxon>Bacteroidia</taxon>
        <taxon>Bacteroidales</taxon>
        <taxon>Prevotellaceae</taxon>
        <taxon>Segatella</taxon>
    </lineage>
</organism>
<dbReference type="SUPFAM" id="SSF81301">
    <property type="entry name" value="Nucleotidyltransferase"/>
    <property type="match status" value="1"/>
</dbReference>
<comment type="caution">
    <text evidence="3">The sequence shown here is derived from an EMBL/GenBank/DDBJ whole genome shotgun (WGS) entry which is preliminary data.</text>
</comment>
<comment type="subunit">
    <text evidence="2">Interacts with ribosomal protein uL14 (rplN).</text>
</comment>
<comment type="function">
    <text evidence="2">Functions as a ribosomal silencing factor. Interacts with ribosomal protein uL14 (rplN), blocking formation of intersubunit bridge B8. Prevents association of the 30S and 50S ribosomal subunits and the formation of functional ribosomes, thus repressing translation.</text>
</comment>
<dbReference type="GO" id="GO:0042256">
    <property type="term" value="P:cytosolic ribosome assembly"/>
    <property type="evidence" value="ECO:0007669"/>
    <property type="project" value="UniProtKB-UniRule"/>
</dbReference>
<keyword evidence="2" id="KW-0678">Repressor</keyword>
<dbReference type="GO" id="GO:0090071">
    <property type="term" value="P:negative regulation of ribosome biogenesis"/>
    <property type="evidence" value="ECO:0007669"/>
    <property type="project" value="UniProtKB-UniRule"/>
</dbReference>
<dbReference type="RefSeq" id="WP_264900841.1">
    <property type="nucleotide sequence ID" value="NZ_JAPDVH010000001.1"/>
</dbReference>
<comment type="similarity">
    <text evidence="1 2">Belongs to the Iojap/RsfS family.</text>
</comment>
<dbReference type="NCBIfam" id="TIGR00090">
    <property type="entry name" value="rsfS_iojap_ybeB"/>
    <property type="match status" value="1"/>
</dbReference>
<evidence type="ECO:0000313" key="3">
    <source>
        <dbReference type="EMBL" id="MCW4155544.1"/>
    </source>
</evidence>
<dbReference type="Pfam" id="PF02410">
    <property type="entry name" value="RsfS"/>
    <property type="match status" value="1"/>
</dbReference>
<dbReference type="InterPro" id="IPR043519">
    <property type="entry name" value="NT_sf"/>
</dbReference>
<dbReference type="GO" id="GO:0043023">
    <property type="term" value="F:ribosomal large subunit binding"/>
    <property type="evidence" value="ECO:0007669"/>
    <property type="project" value="TreeGrafter"/>
</dbReference>
<dbReference type="AlphaFoldDB" id="A0AAW5UP24"/>
<dbReference type="InterPro" id="IPR004394">
    <property type="entry name" value="Iojap/RsfS/C7orf30"/>
</dbReference>
<proteinExistence type="inferred from homology"/>
<evidence type="ECO:0000256" key="1">
    <source>
        <dbReference type="ARBA" id="ARBA00010574"/>
    </source>
</evidence>
<dbReference type="PANTHER" id="PTHR21043:SF0">
    <property type="entry name" value="MITOCHONDRIAL ASSEMBLY OF RIBOSOMAL LARGE SUBUNIT PROTEIN 1"/>
    <property type="match status" value="1"/>
</dbReference>
<keyword evidence="2" id="KW-0963">Cytoplasm</keyword>
<dbReference type="HAMAP" id="MF_01477">
    <property type="entry name" value="Iojap_RsfS"/>
    <property type="match status" value="1"/>
</dbReference>
<name>A0AAW5UP24_9BACT</name>
<dbReference type="Proteomes" id="UP001209168">
    <property type="component" value="Unassembled WGS sequence"/>
</dbReference>
<dbReference type="GO" id="GO:0017148">
    <property type="term" value="P:negative regulation of translation"/>
    <property type="evidence" value="ECO:0007669"/>
    <property type="project" value="UniProtKB-UniRule"/>
</dbReference>
<keyword evidence="2" id="KW-0810">Translation regulation</keyword>
<dbReference type="Gene3D" id="3.30.460.10">
    <property type="entry name" value="Beta Polymerase, domain 2"/>
    <property type="match status" value="1"/>
</dbReference>
<comment type="subcellular location">
    <subcellularLocation>
        <location evidence="2">Cytoplasm</location>
    </subcellularLocation>
</comment>
<accession>A0AAW5UP24</accession>
<reference evidence="3" key="1">
    <citation type="submission" date="2022-11" db="EMBL/GenBank/DDBJ databases">
        <title>Genomic repertoires linked with pathogenic potency of arthritogenic Prevotella copri isolated from the gut of rheumatoid arthritis patients.</title>
        <authorList>
            <person name="Nii T."/>
            <person name="Maeda Y."/>
            <person name="Motooka D."/>
            <person name="Naito M."/>
            <person name="Matsumoto Y."/>
            <person name="Ogawa T."/>
            <person name="Oguro-Igashira E."/>
            <person name="Kishikawa T."/>
            <person name="Yamashita M."/>
            <person name="Koizumi S."/>
            <person name="Kurakawa T."/>
            <person name="Okumura R."/>
            <person name="Kayama H."/>
            <person name="Murakami M."/>
            <person name="Sakaguchi T."/>
            <person name="Das B."/>
            <person name="Nakamura S."/>
            <person name="Okada Y."/>
            <person name="Kumanogoh A."/>
            <person name="Takeda K."/>
        </authorList>
    </citation>
    <scope>NUCLEOTIDE SEQUENCE</scope>
    <source>
        <strain evidence="3">H012_8</strain>
    </source>
</reference>
<evidence type="ECO:0000313" key="4">
    <source>
        <dbReference type="Proteomes" id="UP001209168"/>
    </source>
</evidence>
<dbReference type="GO" id="GO:0005737">
    <property type="term" value="C:cytoplasm"/>
    <property type="evidence" value="ECO:0007669"/>
    <property type="project" value="UniProtKB-SubCell"/>
</dbReference>
<gene>
    <name evidence="2 3" type="primary">rsfS</name>
    <name evidence="3" type="ORF">ONT23_08320</name>
</gene>
<protein>
    <recommendedName>
        <fullName evidence="2">Ribosomal silencing factor RsfS</fullName>
    </recommendedName>
</protein>
<sequence>MNTVKQLVETIKEGIQEKKGQDIVIADLTEIDGSIAKYFIICQGGSPTQVEAITGSVGDIVRKNLKEKPVNVAGLGNDQWVAMDFVDVLVHIFLPEVRAYYDLEHLWEDAKLTHIPDLD</sequence>
<dbReference type="PANTHER" id="PTHR21043">
    <property type="entry name" value="IOJAP SUPERFAMILY ORTHOLOG"/>
    <property type="match status" value="1"/>
</dbReference>